<evidence type="ECO:0000313" key="3">
    <source>
        <dbReference type="Proteomes" id="UP000646827"/>
    </source>
</evidence>
<feature type="region of interest" description="Disordered" evidence="1">
    <location>
        <begin position="38"/>
        <end position="80"/>
    </location>
</feature>
<evidence type="ECO:0000256" key="1">
    <source>
        <dbReference type="SAM" id="MobiDB-lite"/>
    </source>
</evidence>
<feature type="compositionally biased region" description="Polar residues" evidence="1">
    <location>
        <begin position="40"/>
        <end position="52"/>
    </location>
</feature>
<protein>
    <submittedName>
        <fullName evidence="2">Uncharacterized protein</fullName>
    </submittedName>
</protein>
<sequence length="112" mass="12629">MIPPVQKECPPFYMNSVMKRFGHHLSTDQTHYLTGRMASSLHSAPEGSSCSLPRSIIEDHQQQPIHPNSHQSNSTTNNNALLIPNHHYNIIHTSQMNHTSSSYHDNSNSQSK</sequence>
<proteinExistence type="predicted"/>
<evidence type="ECO:0000313" key="2">
    <source>
        <dbReference type="EMBL" id="KAG2221773.1"/>
    </source>
</evidence>
<accession>A0A8H7S5C1</accession>
<dbReference type="AlphaFoldDB" id="A0A8H7S5C1"/>
<reference evidence="2 3" key="1">
    <citation type="submission" date="2020-12" db="EMBL/GenBank/DDBJ databases">
        <title>Metabolic potential, ecology and presence of endohyphal bacteria is reflected in genomic diversity of Mucoromycotina.</title>
        <authorList>
            <person name="Muszewska A."/>
            <person name="Okrasinska A."/>
            <person name="Steczkiewicz K."/>
            <person name="Drgas O."/>
            <person name="Orlowska M."/>
            <person name="Perlinska-Lenart U."/>
            <person name="Aleksandrzak-Piekarczyk T."/>
            <person name="Szatraj K."/>
            <person name="Zielenkiewicz U."/>
            <person name="Pilsyk S."/>
            <person name="Malc E."/>
            <person name="Mieczkowski P."/>
            <person name="Kruszewska J.S."/>
            <person name="Biernat P."/>
            <person name="Pawlowska J."/>
        </authorList>
    </citation>
    <scope>NUCLEOTIDE SEQUENCE [LARGE SCALE GENOMIC DNA]</scope>
    <source>
        <strain evidence="2 3">CBS 142.35</strain>
    </source>
</reference>
<feature type="compositionally biased region" description="Low complexity" evidence="1">
    <location>
        <begin position="97"/>
        <end position="112"/>
    </location>
</feature>
<dbReference type="Proteomes" id="UP000646827">
    <property type="component" value="Unassembled WGS sequence"/>
</dbReference>
<name>A0A8H7S5C1_9FUNG</name>
<feature type="compositionally biased region" description="Polar residues" evidence="1">
    <location>
        <begin position="62"/>
        <end position="71"/>
    </location>
</feature>
<organism evidence="2 3">
    <name type="scientific">Circinella minor</name>
    <dbReference type="NCBI Taxonomy" id="1195481"/>
    <lineage>
        <taxon>Eukaryota</taxon>
        <taxon>Fungi</taxon>
        <taxon>Fungi incertae sedis</taxon>
        <taxon>Mucoromycota</taxon>
        <taxon>Mucoromycotina</taxon>
        <taxon>Mucoromycetes</taxon>
        <taxon>Mucorales</taxon>
        <taxon>Lichtheimiaceae</taxon>
        <taxon>Circinella</taxon>
    </lineage>
</organism>
<feature type="region of interest" description="Disordered" evidence="1">
    <location>
        <begin position="92"/>
        <end position="112"/>
    </location>
</feature>
<dbReference type="OrthoDB" id="2261612at2759"/>
<gene>
    <name evidence="2" type="ORF">INT45_003413</name>
</gene>
<comment type="caution">
    <text evidence="2">The sequence shown here is derived from an EMBL/GenBank/DDBJ whole genome shotgun (WGS) entry which is preliminary data.</text>
</comment>
<keyword evidence="3" id="KW-1185">Reference proteome</keyword>
<dbReference type="EMBL" id="JAEPRB010000100">
    <property type="protein sequence ID" value="KAG2221773.1"/>
    <property type="molecule type" value="Genomic_DNA"/>
</dbReference>